<dbReference type="EMBL" id="JASBWT010000004">
    <property type="protein sequence ID" value="KAJ9105318.1"/>
    <property type="molecule type" value="Genomic_DNA"/>
</dbReference>
<gene>
    <name evidence="1" type="ORF">QFC21_001686</name>
</gene>
<evidence type="ECO:0000313" key="1">
    <source>
        <dbReference type="EMBL" id="KAJ9105318.1"/>
    </source>
</evidence>
<protein>
    <submittedName>
        <fullName evidence="1">Uncharacterized protein</fullName>
    </submittedName>
</protein>
<organism evidence="1 2">
    <name type="scientific">Naganishia friedmannii</name>
    <dbReference type="NCBI Taxonomy" id="89922"/>
    <lineage>
        <taxon>Eukaryota</taxon>
        <taxon>Fungi</taxon>
        <taxon>Dikarya</taxon>
        <taxon>Basidiomycota</taxon>
        <taxon>Agaricomycotina</taxon>
        <taxon>Tremellomycetes</taxon>
        <taxon>Filobasidiales</taxon>
        <taxon>Filobasidiaceae</taxon>
        <taxon>Naganishia</taxon>
    </lineage>
</organism>
<keyword evidence="2" id="KW-1185">Reference proteome</keyword>
<dbReference type="Proteomes" id="UP001227268">
    <property type="component" value="Unassembled WGS sequence"/>
</dbReference>
<name>A0ACC2W1R6_9TREE</name>
<sequence>MAELQTLPYVDIQHDALAVFDDVSQGVVAQENVWMSCYKLGENSIHGKMTLSRDGEAVQGVDITCSKEVDVERKSHIPLSINAVDISPDGSQLVYGGPDGYCYVHPLSHSTSPPLELKGHVGDVLDVKWFPSGSVVLTASTDSTIRIFSSDSGINPRTLKGHKRAVTALGILGVGKNVVSGSKDGTVKLWDVSKGVCLTSFYTEGFAGVEKIALGNQAQVIRNSTATGRAETTDDDHFQPKHLDGEIAADTHDKLLFAGLSSSAGNIALYDIASKQPIFSAFPHVPTSTASSPTFPRSASGGAIHSITYHADRFLLASGSAKGVVVVRDVRMLDKDGAGALHIFRRTEAPINDLAFVTASSLETSIDLVLAPESGLPCRIGIPHDVGGLVTCVEEYAGWEPLSIESVSVGQEGQVWVAGAEGGIRRY</sequence>
<proteinExistence type="predicted"/>
<comment type="caution">
    <text evidence="1">The sequence shown here is derived from an EMBL/GenBank/DDBJ whole genome shotgun (WGS) entry which is preliminary data.</text>
</comment>
<reference evidence="1" key="1">
    <citation type="submission" date="2023-04" db="EMBL/GenBank/DDBJ databases">
        <title>Draft Genome sequencing of Naganishia species isolated from polar environments using Oxford Nanopore Technology.</title>
        <authorList>
            <person name="Leo P."/>
            <person name="Venkateswaran K."/>
        </authorList>
    </citation>
    <scope>NUCLEOTIDE SEQUENCE</scope>
    <source>
        <strain evidence="1">MNA-CCFEE 5423</strain>
    </source>
</reference>
<evidence type="ECO:0000313" key="2">
    <source>
        <dbReference type="Proteomes" id="UP001227268"/>
    </source>
</evidence>
<accession>A0ACC2W1R6</accession>